<reference evidence="1 2" key="1">
    <citation type="submission" date="2018-05" db="EMBL/GenBank/DDBJ databases">
        <title>A metagenomic window into the 2 km-deep terrestrial subsurface aquifer revealed taxonomically and functionally diverse microbial community comprising novel uncultured bacterial lineages.</title>
        <authorList>
            <person name="Kadnikov V.V."/>
            <person name="Mardanov A.V."/>
            <person name="Beletsky A.V."/>
            <person name="Banks D."/>
            <person name="Pimenov N.V."/>
            <person name="Frank Y.A."/>
            <person name="Karnachuk O.V."/>
            <person name="Ravin N.V."/>
        </authorList>
    </citation>
    <scope>NUCLEOTIDE SEQUENCE [LARGE SCALE GENOMIC DNA]</scope>
    <source>
        <strain evidence="1">BY5</strain>
    </source>
</reference>
<protein>
    <submittedName>
        <fullName evidence="1">Uncharacterized protein</fullName>
    </submittedName>
</protein>
<name>A0A367ZNG6_9BACT</name>
<dbReference type="Proteomes" id="UP000252355">
    <property type="component" value="Unassembled WGS sequence"/>
</dbReference>
<gene>
    <name evidence="1" type="ORF">OZSIB_4146</name>
</gene>
<proteinExistence type="predicted"/>
<dbReference type="AlphaFoldDB" id="A0A367ZNG6"/>
<evidence type="ECO:0000313" key="1">
    <source>
        <dbReference type="EMBL" id="RCK79674.1"/>
    </source>
</evidence>
<evidence type="ECO:0000313" key="2">
    <source>
        <dbReference type="Proteomes" id="UP000252355"/>
    </source>
</evidence>
<sequence length="196" mass="22698">MGRKRTCELPFCQGAVEGTRNKRRCDNDRNIHLHQVISKNVKKIMRYIENHEDFTANDVNRDLFKNRLDKNEKGSMYRLFQAMVREGYLTERGKREGLKVYAYAGRPADSATPAVPPASAAPAPVAPVVHEPPPLSPREILLGKLREFVYMKNGSWNHDDWMWLINRPDIREFGMADADIGLMLEEEKARFWARKQ</sequence>
<dbReference type="EMBL" id="QOQW01000011">
    <property type="protein sequence ID" value="RCK79674.1"/>
    <property type="molecule type" value="Genomic_DNA"/>
</dbReference>
<organism evidence="1 2">
    <name type="scientific">Candidatus Ozemobacter sibiricus</name>
    <dbReference type="NCBI Taxonomy" id="2268124"/>
    <lineage>
        <taxon>Bacteria</taxon>
        <taxon>Candidatus Ozemobacteria</taxon>
        <taxon>Candidatus Ozemobacterales</taxon>
        <taxon>Candidatus Ozemobacteraceae</taxon>
        <taxon>Candidatus Ozemobacter</taxon>
    </lineage>
</organism>
<accession>A0A367ZNG6</accession>
<comment type="caution">
    <text evidence="1">The sequence shown here is derived from an EMBL/GenBank/DDBJ whole genome shotgun (WGS) entry which is preliminary data.</text>
</comment>